<dbReference type="Proteomes" id="UP001589828">
    <property type="component" value="Unassembled WGS sequence"/>
</dbReference>
<reference evidence="1 2" key="1">
    <citation type="submission" date="2024-09" db="EMBL/GenBank/DDBJ databases">
        <authorList>
            <person name="Sun Q."/>
            <person name="Mori K."/>
        </authorList>
    </citation>
    <scope>NUCLEOTIDE SEQUENCE [LARGE SCALE GENOMIC DNA]</scope>
    <source>
        <strain evidence="1 2">NCAIM B.02415</strain>
    </source>
</reference>
<dbReference type="RefSeq" id="WP_377022244.1">
    <property type="nucleotide sequence ID" value="NZ_JBHLTS010000020.1"/>
</dbReference>
<evidence type="ECO:0000313" key="2">
    <source>
        <dbReference type="Proteomes" id="UP001589828"/>
    </source>
</evidence>
<dbReference type="InterPro" id="IPR047880">
    <property type="entry name" value="MafI-like"/>
</dbReference>
<organism evidence="1 2">
    <name type="scientific">Mucilaginibacter angelicae</name>
    <dbReference type="NCBI Taxonomy" id="869718"/>
    <lineage>
        <taxon>Bacteria</taxon>
        <taxon>Pseudomonadati</taxon>
        <taxon>Bacteroidota</taxon>
        <taxon>Sphingobacteriia</taxon>
        <taxon>Sphingobacteriales</taxon>
        <taxon>Sphingobacteriaceae</taxon>
        <taxon>Mucilaginibacter</taxon>
    </lineage>
</organism>
<comment type="caution">
    <text evidence="1">The sequence shown here is derived from an EMBL/GenBank/DDBJ whole genome shotgun (WGS) entry which is preliminary data.</text>
</comment>
<accession>A0ABV6L4L5</accession>
<name>A0ABV6L4L5_9SPHI</name>
<sequence length="95" mass="11254">MFGWQKERKIKSRILTLINLAGQLGLNEKDIKVAEEYLEYYEWGLSFEHLITQIFEYDVEIDQLFYKMVSDIAVDLKLPDSEYSFLLSLIKPEIS</sequence>
<evidence type="ECO:0000313" key="1">
    <source>
        <dbReference type="EMBL" id="MFC0514394.1"/>
    </source>
</evidence>
<gene>
    <name evidence="1" type="ORF">ACFFGT_09290</name>
</gene>
<dbReference type="NCBIfam" id="NF033691">
    <property type="entry name" value="immunity_MafI"/>
    <property type="match status" value="1"/>
</dbReference>
<keyword evidence="2" id="KW-1185">Reference proteome</keyword>
<dbReference type="EMBL" id="JBHLTS010000020">
    <property type="protein sequence ID" value="MFC0514394.1"/>
    <property type="molecule type" value="Genomic_DNA"/>
</dbReference>
<proteinExistence type="predicted"/>
<protein>
    <submittedName>
        <fullName evidence="1">MafI family immunity protein</fullName>
    </submittedName>
</protein>